<reference evidence="1" key="1">
    <citation type="submission" date="2023-10" db="EMBL/GenBank/DDBJ databases">
        <title>A new archaeal virus that suppresses the transcription of host immunity genes.</title>
        <authorList>
            <person name="Turgeman-Grott I."/>
            <person name="Golan N."/>
            <person name="Neri U."/>
            <person name="Naki D."/>
            <person name="Altman N."/>
            <person name="Eizenshtein K."/>
            <person name="Choudhary D."/>
            <person name="Levi R."/>
            <person name="Himani H."/>
            <person name="Reshef L."/>
            <person name="Papke T.R."/>
            <person name="Gophna U."/>
        </authorList>
    </citation>
    <scope>NUCLEOTIDE SEQUENCE</scope>
    <source>
        <strain evidence="1">Atlit-48N</strain>
    </source>
</reference>
<protein>
    <submittedName>
        <fullName evidence="1">Uncharacterized protein</fullName>
    </submittedName>
</protein>
<sequence length="290" mass="30664">MIPTDSPIDRRTVLRTLGGAALVSVAGCLDGNRNSGTTTSDQTSTTTERAGPLSRIAVEGQAVVVEVDADAPVEQVNLIQPNGELFGKRGLAAGARQVSFEIGTAYEPGEYRVVALDGDETVAEGSLSIQPDLSIVEMGIGRNQPEEMWNSSGDEIADEAFVTVENRGTGPNAVTKLLFIGDVPYPSDEEGTNYANHDDVSGIYDPESDSEVAEVVIPAGKQLTIYSFRSPFAFVPGSDISCQDGEQSGEFNLVLKTRVAASEVSKTYNVQYTDSTSTEGCSISIGEHDG</sequence>
<evidence type="ECO:0000313" key="2">
    <source>
        <dbReference type="Proteomes" id="UP000257089"/>
    </source>
</evidence>
<keyword evidence="1" id="KW-0614">Plasmid</keyword>
<gene>
    <name evidence="1" type="ORF">DEQ67_015115</name>
</gene>
<dbReference type="Proteomes" id="UP000257089">
    <property type="component" value="Plasmid p48N_1"/>
</dbReference>
<name>A0ACD5I0D9_9EURY</name>
<accession>A0ACD5I0D9</accession>
<geneLocation type="plasmid" evidence="1 2">
    <name>p48N_1</name>
</geneLocation>
<proteinExistence type="predicted"/>
<dbReference type="EMBL" id="CP137690">
    <property type="protein sequence ID" value="XRJ21320.1"/>
    <property type="molecule type" value="Genomic_DNA"/>
</dbReference>
<organism evidence="1 2">
    <name type="scientific">Haloferax sp. Atlit-48N</name>
    <dbReference type="NCBI Taxonomy" id="2077198"/>
    <lineage>
        <taxon>Archaea</taxon>
        <taxon>Methanobacteriati</taxon>
        <taxon>Methanobacteriota</taxon>
        <taxon>Stenosarchaea group</taxon>
        <taxon>Halobacteria</taxon>
        <taxon>Halobacteriales</taxon>
        <taxon>Haloferacaceae</taxon>
        <taxon>Haloferax</taxon>
    </lineage>
</organism>
<evidence type="ECO:0000313" key="1">
    <source>
        <dbReference type="EMBL" id="XRJ21320.1"/>
    </source>
</evidence>